<proteinExistence type="predicted"/>
<keyword evidence="2" id="KW-1185">Reference proteome</keyword>
<dbReference type="eggNOG" id="ENOG5033XW6">
    <property type="taxonomic scope" value="Bacteria"/>
</dbReference>
<gene>
    <name evidence="1" type="ordered locus">Echvi_1114</name>
</gene>
<dbReference type="OrthoDB" id="838275at2"/>
<sequence length="124" mass="13998">MIDFDFTPKSYFDGTGPSALLAKLSYPESQWGEEISIYAAPLDGKIYFEVVDFYGNDFAVKPEESDHPLSLQEFIFLIETLEVIDHGAKGDMNITLSGIPEAKSNVYPQLQGYFIEKRKNFGML</sequence>
<dbReference type="Proteomes" id="UP000010796">
    <property type="component" value="Chromosome"/>
</dbReference>
<reference evidence="2" key="1">
    <citation type="submission" date="2012-02" db="EMBL/GenBank/DDBJ databases">
        <title>The complete genome of Echinicola vietnamensis DSM 17526.</title>
        <authorList>
            <person name="Lucas S."/>
            <person name="Copeland A."/>
            <person name="Lapidus A."/>
            <person name="Glavina del Rio T."/>
            <person name="Dalin E."/>
            <person name="Tice H."/>
            <person name="Bruce D."/>
            <person name="Goodwin L."/>
            <person name="Pitluck S."/>
            <person name="Peters L."/>
            <person name="Ovchinnikova G."/>
            <person name="Teshima H."/>
            <person name="Kyrpides N."/>
            <person name="Mavromatis K."/>
            <person name="Ivanova N."/>
            <person name="Brettin T."/>
            <person name="Detter J.C."/>
            <person name="Han C."/>
            <person name="Larimer F."/>
            <person name="Land M."/>
            <person name="Hauser L."/>
            <person name="Markowitz V."/>
            <person name="Cheng J.-F."/>
            <person name="Hugenholtz P."/>
            <person name="Woyke T."/>
            <person name="Wu D."/>
            <person name="Brambilla E."/>
            <person name="Klenk H.-P."/>
            <person name="Eisen J.A."/>
        </authorList>
    </citation>
    <scope>NUCLEOTIDE SEQUENCE [LARGE SCALE GENOMIC DNA]</scope>
    <source>
        <strain evidence="2">DSM 17526 / LMG 23754 / KMM 6221</strain>
    </source>
</reference>
<evidence type="ECO:0000313" key="2">
    <source>
        <dbReference type="Proteomes" id="UP000010796"/>
    </source>
</evidence>
<dbReference type="EMBL" id="CP003346">
    <property type="protein sequence ID" value="AGA77385.1"/>
    <property type="molecule type" value="Genomic_DNA"/>
</dbReference>
<dbReference type="RefSeq" id="WP_015264949.1">
    <property type="nucleotide sequence ID" value="NC_019904.1"/>
</dbReference>
<protein>
    <recommendedName>
        <fullName evidence="3">UDP-glucuronosyltransferase</fullName>
    </recommendedName>
</protein>
<accession>L0FXK1</accession>
<dbReference type="AlphaFoldDB" id="L0FXK1"/>
<dbReference type="KEGG" id="evi:Echvi_1114"/>
<organism evidence="1 2">
    <name type="scientific">Echinicola vietnamensis (strain DSM 17526 / LMG 23754 / KMM 6221)</name>
    <dbReference type="NCBI Taxonomy" id="926556"/>
    <lineage>
        <taxon>Bacteria</taxon>
        <taxon>Pseudomonadati</taxon>
        <taxon>Bacteroidota</taxon>
        <taxon>Cytophagia</taxon>
        <taxon>Cytophagales</taxon>
        <taxon>Cyclobacteriaceae</taxon>
        <taxon>Echinicola</taxon>
    </lineage>
</organism>
<evidence type="ECO:0000313" key="1">
    <source>
        <dbReference type="EMBL" id="AGA77385.1"/>
    </source>
</evidence>
<evidence type="ECO:0008006" key="3">
    <source>
        <dbReference type="Google" id="ProtNLM"/>
    </source>
</evidence>
<name>L0FXK1_ECHVK</name>
<dbReference type="HOGENOM" id="CLU_1999061_0_0_10"/>